<dbReference type="GO" id="GO:0005737">
    <property type="term" value="C:cytoplasm"/>
    <property type="evidence" value="ECO:0007669"/>
    <property type="project" value="UniProtKB-SubCell"/>
</dbReference>
<keyword evidence="3" id="KW-0677">Repeat</keyword>
<proteinExistence type="predicted"/>
<feature type="compositionally biased region" description="Pro residues" evidence="6">
    <location>
        <begin position="827"/>
        <end position="843"/>
    </location>
</feature>
<dbReference type="GO" id="GO:0008270">
    <property type="term" value="F:zinc ion binding"/>
    <property type="evidence" value="ECO:0007669"/>
    <property type="project" value="UniProtKB-KW"/>
</dbReference>
<name>A0A6A6YQ10_9PEZI</name>
<feature type="compositionally biased region" description="Pro residues" evidence="6">
    <location>
        <begin position="1029"/>
        <end position="1046"/>
    </location>
</feature>
<dbReference type="InterPro" id="IPR013083">
    <property type="entry name" value="Znf_RING/FYVE/PHD"/>
</dbReference>
<dbReference type="Pfam" id="PF22486">
    <property type="entry name" value="MATH_2"/>
    <property type="match status" value="1"/>
</dbReference>
<dbReference type="Pfam" id="PF02493">
    <property type="entry name" value="MORN"/>
    <property type="match status" value="4"/>
</dbReference>
<feature type="domain" description="MATH" evidence="8">
    <location>
        <begin position="286"/>
        <end position="482"/>
    </location>
</feature>
<dbReference type="SUPFAM" id="SSF54001">
    <property type="entry name" value="Cysteine proteinases"/>
    <property type="match status" value="1"/>
</dbReference>
<feature type="region of interest" description="Disordered" evidence="6">
    <location>
        <begin position="1"/>
        <end position="248"/>
    </location>
</feature>
<reference evidence="11" key="2">
    <citation type="submission" date="2020-04" db="EMBL/GenBank/DDBJ databases">
        <authorList>
            <consortium name="NCBI Genome Project"/>
        </authorList>
    </citation>
    <scope>NUCLEOTIDE SEQUENCE</scope>
    <source>
        <strain evidence="11">CBS 304.34</strain>
    </source>
</reference>
<evidence type="ECO:0000256" key="5">
    <source>
        <dbReference type="PROSITE-ProRule" id="PRU00175"/>
    </source>
</evidence>
<dbReference type="InterPro" id="IPR038765">
    <property type="entry name" value="Papain-like_cys_pep_sf"/>
</dbReference>
<dbReference type="SUPFAM" id="SSF49599">
    <property type="entry name" value="TRAF domain-like"/>
    <property type="match status" value="1"/>
</dbReference>
<evidence type="ECO:0000313" key="11">
    <source>
        <dbReference type="RefSeq" id="XP_033577936.1"/>
    </source>
</evidence>
<evidence type="ECO:0000256" key="3">
    <source>
        <dbReference type="ARBA" id="ARBA00022737"/>
    </source>
</evidence>
<dbReference type="EMBL" id="MU003699">
    <property type="protein sequence ID" value="KAF2810972.1"/>
    <property type="molecule type" value="Genomic_DNA"/>
</dbReference>
<keyword evidence="4" id="KW-0833">Ubl conjugation pathway</keyword>
<evidence type="ECO:0000313" key="9">
    <source>
        <dbReference type="EMBL" id="KAF2810972.1"/>
    </source>
</evidence>
<dbReference type="SMART" id="SM00698">
    <property type="entry name" value="MORN"/>
    <property type="match status" value="4"/>
</dbReference>
<feature type="compositionally biased region" description="Pro residues" evidence="6">
    <location>
        <begin position="186"/>
        <end position="219"/>
    </location>
</feature>
<dbReference type="InterPro" id="IPR001841">
    <property type="entry name" value="Znf_RING"/>
</dbReference>
<dbReference type="Gene3D" id="3.30.40.10">
    <property type="entry name" value="Zinc/RING finger domain, C3HC4 (zinc finger)"/>
    <property type="match status" value="1"/>
</dbReference>
<dbReference type="SUPFAM" id="SSF57850">
    <property type="entry name" value="RING/U-box"/>
    <property type="match status" value="1"/>
</dbReference>
<evidence type="ECO:0000256" key="4">
    <source>
        <dbReference type="ARBA" id="ARBA00022786"/>
    </source>
</evidence>
<keyword evidence="5" id="KW-0863">Zinc-finger</keyword>
<feature type="compositionally biased region" description="Low complexity" evidence="6">
    <location>
        <begin position="1102"/>
        <end position="1112"/>
    </location>
</feature>
<feature type="domain" description="RING-type" evidence="7">
    <location>
        <begin position="1378"/>
        <end position="1413"/>
    </location>
</feature>
<dbReference type="Gene3D" id="3.10.20.90">
    <property type="entry name" value="Phosphatidylinositol 3-kinase Catalytic Subunit, Chain A, domain 1"/>
    <property type="match status" value="1"/>
</dbReference>
<feature type="region of interest" description="Disordered" evidence="6">
    <location>
        <begin position="347"/>
        <end position="395"/>
    </location>
</feature>
<dbReference type="Pfam" id="PF12436">
    <property type="entry name" value="USP7_ICP0_bdg"/>
    <property type="match status" value="1"/>
</dbReference>
<keyword evidence="10" id="KW-1185">Reference proteome</keyword>
<evidence type="ECO:0000259" key="8">
    <source>
        <dbReference type="PROSITE" id="PS50144"/>
    </source>
</evidence>
<evidence type="ECO:0000256" key="1">
    <source>
        <dbReference type="ARBA" id="ARBA00004496"/>
    </source>
</evidence>
<dbReference type="Gene3D" id="2.20.110.10">
    <property type="entry name" value="Histone H3 K4-specific methyltransferase SET7/9 N-terminal domain"/>
    <property type="match status" value="1"/>
</dbReference>
<evidence type="ECO:0000313" key="10">
    <source>
        <dbReference type="Proteomes" id="UP000504636"/>
    </source>
</evidence>
<dbReference type="SUPFAM" id="SSF82185">
    <property type="entry name" value="Histone H3 K4-specific methyltransferase SET7/9 N-terminal domain"/>
    <property type="match status" value="1"/>
</dbReference>
<dbReference type="InterPro" id="IPR001394">
    <property type="entry name" value="Peptidase_C19_UCH"/>
</dbReference>
<dbReference type="InterPro" id="IPR008974">
    <property type="entry name" value="TRAF-like"/>
</dbReference>
<feature type="compositionally biased region" description="Basic and acidic residues" evidence="6">
    <location>
        <begin position="347"/>
        <end position="374"/>
    </location>
</feature>
<evidence type="ECO:0000259" key="7">
    <source>
        <dbReference type="PROSITE" id="PS50089"/>
    </source>
</evidence>
<sequence>MSVTTSSPNVEPPPLLFGQRSPSPPSFSSPPQSPNHIHHSQTPLASPPPQPADDVDMSASTTLPPLEGQNHDRDIPMEVDGDALPNGTAGEGTQPGASIPTNGVPEAATADDDAMDTTPDGTQEEQLPNGSTDAPGALEPPVAAPTQNGVDQDDPTSQERHSTPPVVNENLVRLNSNGSSVASAVDPPPPPEGTVAPVEPPPPIADPNAEQPPPPPAEPPTDVADSSDDDDGAQPWHPIIEDTSVPDEGELKEIEEGGEVSALDHEHWEEKTFLPLEETEYVAGQTGRIDWVVDNYNGTKETPNRDLVMKSQIVTVGGYDWQIKFYPKGNDSDYLSIYVECVSVAKEEEKEKTRTDETADKPDEASSDEVKAPSDDEMATDDVPEPAPLASQHAPQHAPLPLLVEKPPPKRPSVAAQVSVVLYNPTEPRVNYVRTCLHRFCTGSPDWGWTRYHGPYYEIQHRQRGQRQALLRDDKLAFTSYIRVIDDETACLWEHHSRDNPWDSFAMTGLQGLSLGETQITPGGNLISAIASWMLFKPFRQFLYQFKVPDSLKEPFVRPKLLIAAFQKVLYLLRTQVKPGAGPVGLEDIIDALEWYGIQDGFDKMDVIEVWETLRLKMEDELQDTPYASVFDELFGKKKDYVTGIPSYRAPVQSASTMQEAIANSTDLLHPGQSLPQLLTVELDRQAFDKNSRTWLKLVNKITLDDNITVRGVSYTLYGMVVHKENLQSYLYHPIIRPEGPNSKWYSYTDSKDENRVLCLTKRQAVDAHEGKAGSGMNGGKDPVAYIAMYVRNDVADLAFDSSGQDEAWDVPAWLLDEVKKAEATTAPPPPAPFGGLPAPPAAPKTDAEKEVEEREKEAQATTHEFHVIDSRAFMEHEGPGTIDAYDPKWTPGNSKLVYTVQLKSTDGCKEVRDKLAAVVQDIKDPRQIKFWFSDALRGSVYRPHLMGTGKIEYSSGSNDHFDEKAEAWSLKDIEDSWSYYRIWIHVLDFESLPELPVEEPPKEPEPTQPPPEASAQPEAPSQPSVEEIPPPTDESVAPPEPPAAPVPEAIPESEDTPMSEPDEPEPAAEESPVAPVVEETHPDEAMEIEAAIHASLTEATATEPPAVEVVIPIPPPPTDTEMGGTDALPPPPPPAQFTQPPPPPPPAPDEIYFFLKFFDAEAQTLTPRGSHIAVKSARVDQTILSLLSLPPDTSLELHEEQELTTTHPLRLRRSFSQNDLHNTAIIIATVPLTEEQRAALATRAAFAEPQAYLVHRALVRNFPHKATGHFTLNYFSAQMYKGDLVNGHKHGHGTRIYHTGAVYSGSFRLGLRHGHGLFTYQNGDTYDGEWVAGQQHGTGTFVEASSGNTYVGGWKNDKRFGEGVTHWKVAQETERLCRICWEDAAEAAFYDCGHVVACLSCARRVDNCPVCRRRVLAAMKLFYVS</sequence>
<evidence type="ECO:0000256" key="2">
    <source>
        <dbReference type="ARBA" id="ARBA00022490"/>
    </source>
</evidence>
<feature type="compositionally biased region" description="Acidic residues" evidence="6">
    <location>
        <begin position="375"/>
        <end position="384"/>
    </location>
</feature>
<dbReference type="PROSITE" id="PS50089">
    <property type="entry name" value="ZF_RING_2"/>
    <property type="match status" value="1"/>
</dbReference>
<dbReference type="PANTHER" id="PTHR43215:SF14">
    <property type="entry name" value="RADIAL SPOKE HEAD 1 HOMOLOG"/>
    <property type="match status" value="1"/>
</dbReference>
<reference evidence="9 11" key="1">
    <citation type="journal article" date="2020" name="Stud. Mycol.">
        <title>101 Dothideomycetes genomes: a test case for predicting lifestyles and emergence of pathogens.</title>
        <authorList>
            <person name="Haridas S."/>
            <person name="Albert R."/>
            <person name="Binder M."/>
            <person name="Bloem J."/>
            <person name="Labutti K."/>
            <person name="Salamov A."/>
            <person name="Andreopoulos B."/>
            <person name="Baker S."/>
            <person name="Barry K."/>
            <person name="Bills G."/>
            <person name="Bluhm B."/>
            <person name="Cannon C."/>
            <person name="Castanera R."/>
            <person name="Culley D."/>
            <person name="Daum C."/>
            <person name="Ezra D."/>
            <person name="Gonzalez J."/>
            <person name="Henrissat B."/>
            <person name="Kuo A."/>
            <person name="Liang C."/>
            <person name="Lipzen A."/>
            <person name="Lutzoni F."/>
            <person name="Magnuson J."/>
            <person name="Mondo S."/>
            <person name="Nolan M."/>
            <person name="Ohm R."/>
            <person name="Pangilinan J."/>
            <person name="Park H.-J."/>
            <person name="Ramirez L."/>
            <person name="Alfaro M."/>
            <person name="Sun H."/>
            <person name="Tritt A."/>
            <person name="Yoshinaga Y."/>
            <person name="Zwiers L.-H."/>
            <person name="Turgeon B."/>
            <person name="Goodwin S."/>
            <person name="Spatafora J."/>
            <person name="Crous P."/>
            <person name="Grigoriev I."/>
        </authorList>
    </citation>
    <scope>NUCLEOTIDE SEQUENCE</scope>
    <source>
        <strain evidence="9 11">CBS 304.34</strain>
    </source>
</reference>
<organism evidence="9">
    <name type="scientific">Mytilinidion resinicola</name>
    <dbReference type="NCBI Taxonomy" id="574789"/>
    <lineage>
        <taxon>Eukaryota</taxon>
        <taxon>Fungi</taxon>
        <taxon>Dikarya</taxon>
        <taxon>Ascomycota</taxon>
        <taxon>Pezizomycotina</taxon>
        <taxon>Dothideomycetes</taxon>
        <taxon>Pleosporomycetidae</taxon>
        <taxon>Mytilinidiales</taxon>
        <taxon>Mytilinidiaceae</taxon>
        <taxon>Mytilinidion</taxon>
    </lineage>
</organism>
<comment type="subcellular location">
    <subcellularLocation>
        <location evidence="1">Cytoplasm</location>
    </subcellularLocation>
</comment>
<dbReference type="GO" id="GO:0004843">
    <property type="term" value="F:cysteine-type deubiquitinase activity"/>
    <property type="evidence" value="ECO:0007669"/>
    <property type="project" value="InterPro"/>
</dbReference>
<reference evidence="11" key="3">
    <citation type="submission" date="2025-04" db="UniProtKB">
        <authorList>
            <consortium name="RefSeq"/>
        </authorList>
    </citation>
    <scope>IDENTIFICATION</scope>
    <source>
        <strain evidence="11">CBS 304.34</strain>
    </source>
</reference>
<dbReference type="Pfam" id="PF13920">
    <property type="entry name" value="zf-C3HC4_3"/>
    <property type="match status" value="1"/>
</dbReference>
<keyword evidence="5" id="KW-0479">Metal-binding</keyword>
<keyword evidence="2" id="KW-0963">Cytoplasm</keyword>
<feature type="compositionally biased region" description="Pro residues" evidence="6">
    <location>
        <begin position="22"/>
        <end position="33"/>
    </location>
</feature>
<protein>
    <submittedName>
        <fullName evidence="9 11">Uncharacterized protein</fullName>
    </submittedName>
</protein>
<feature type="compositionally biased region" description="Acidic residues" evidence="6">
    <location>
        <begin position="1052"/>
        <end position="1069"/>
    </location>
</feature>
<feature type="compositionally biased region" description="Polar residues" evidence="6">
    <location>
        <begin position="173"/>
        <end position="182"/>
    </location>
</feature>
<dbReference type="InterPro" id="IPR002083">
    <property type="entry name" value="MATH/TRAF_dom"/>
</dbReference>
<dbReference type="GO" id="GO:0016579">
    <property type="term" value="P:protein deubiquitination"/>
    <property type="evidence" value="ECO:0007669"/>
    <property type="project" value="InterPro"/>
</dbReference>
<dbReference type="Gene3D" id="3.90.70.10">
    <property type="entry name" value="Cysteine proteinases"/>
    <property type="match status" value="1"/>
</dbReference>
<dbReference type="RefSeq" id="XP_033577936.1">
    <property type="nucleotide sequence ID" value="XM_033714106.1"/>
</dbReference>
<dbReference type="Proteomes" id="UP000504636">
    <property type="component" value="Unplaced"/>
</dbReference>
<dbReference type="Gene3D" id="2.60.210.10">
    <property type="entry name" value="Apoptosis, Tumor Necrosis Factor Receptor Associated Protein 2, Chain A"/>
    <property type="match status" value="1"/>
</dbReference>
<evidence type="ECO:0000256" key="6">
    <source>
        <dbReference type="SAM" id="MobiDB-lite"/>
    </source>
</evidence>
<gene>
    <name evidence="9 11" type="ORF">BDZ99DRAFT_292279</name>
</gene>
<feature type="compositionally biased region" description="Low complexity" evidence="6">
    <location>
        <begin position="1014"/>
        <end position="1024"/>
    </location>
</feature>
<feature type="region of interest" description="Disordered" evidence="6">
    <location>
        <begin position="996"/>
        <end position="1076"/>
    </location>
</feature>
<accession>A0A6A6YQ10</accession>
<dbReference type="Pfam" id="PF00443">
    <property type="entry name" value="UCH"/>
    <property type="match status" value="1"/>
</dbReference>
<dbReference type="InterPro" id="IPR003409">
    <property type="entry name" value="MORN"/>
</dbReference>
<keyword evidence="5" id="KW-0862">Zinc</keyword>
<feature type="compositionally biased region" description="Pro residues" evidence="6">
    <location>
        <begin position="1129"/>
        <end position="1149"/>
    </location>
</feature>
<dbReference type="SMART" id="SM00184">
    <property type="entry name" value="RING"/>
    <property type="match status" value="1"/>
</dbReference>
<dbReference type="OrthoDB" id="294378at2759"/>
<dbReference type="PANTHER" id="PTHR43215">
    <property type="entry name" value="RADIAL SPOKE HEAD 1 HOMOLOG"/>
    <property type="match status" value="1"/>
</dbReference>
<dbReference type="InterPro" id="IPR024729">
    <property type="entry name" value="USP7_ICP0-binding_dom"/>
</dbReference>
<feature type="region of interest" description="Disordered" evidence="6">
    <location>
        <begin position="1100"/>
        <end position="1150"/>
    </location>
</feature>
<dbReference type="PROSITE" id="PS50144">
    <property type="entry name" value="MATH"/>
    <property type="match status" value="1"/>
</dbReference>
<feature type="region of interest" description="Disordered" evidence="6">
    <location>
        <begin position="824"/>
        <end position="853"/>
    </location>
</feature>
<dbReference type="GeneID" id="54454999"/>